<name>A0A1H3JRB8_9FIRM</name>
<evidence type="ECO:0000313" key="11">
    <source>
        <dbReference type="Proteomes" id="UP000183918"/>
    </source>
</evidence>
<evidence type="ECO:0000256" key="1">
    <source>
        <dbReference type="ARBA" id="ARBA00004651"/>
    </source>
</evidence>
<comment type="similarity">
    <text evidence="2">Belongs to the CpsC/CapA family.</text>
</comment>
<comment type="subcellular location">
    <subcellularLocation>
        <location evidence="1">Cell membrane</location>
        <topology evidence="1">Multi-pass membrane protein</topology>
    </subcellularLocation>
</comment>
<evidence type="ECO:0000313" key="10">
    <source>
        <dbReference type="EMBL" id="SDY42467.1"/>
    </source>
</evidence>
<feature type="region of interest" description="Disordered" evidence="7">
    <location>
        <begin position="239"/>
        <end position="265"/>
    </location>
</feature>
<dbReference type="EMBL" id="FNPG01000017">
    <property type="protein sequence ID" value="SDY42467.1"/>
    <property type="molecule type" value="Genomic_DNA"/>
</dbReference>
<evidence type="ECO:0000256" key="4">
    <source>
        <dbReference type="ARBA" id="ARBA00022692"/>
    </source>
</evidence>
<evidence type="ECO:0000256" key="7">
    <source>
        <dbReference type="SAM" id="MobiDB-lite"/>
    </source>
</evidence>
<keyword evidence="11" id="KW-1185">Reference proteome</keyword>
<dbReference type="PANTHER" id="PTHR32309:SF13">
    <property type="entry name" value="FERRIC ENTEROBACTIN TRANSPORT PROTEIN FEPE"/>
    <property type="match status" value="1"/>
</dbReference>
<sequence length="265" mass="29454">MSGRNDTNIQNDQVEDAIDIAEIFYILWSHFLLVLTMVIIFATAAFFATQFFVEPQYTSETGVYVLTKQDQHTVTTSDLTAGNQLTSDYAELVTSRPVLEKTIENVGLTNMTTDELKKRISVYTPDNTRILKIRVTYNNPQIARDLANTLRKEVSNQIVDVMNIDAVNTVEKASLPTKPSSPNIVKNSILGGVVGFFVISIIIVIVNKLDDTVKTPEDVENLIGVTVLASIPLAEIEKESKRKKKKNKKKKGNKNDEFGTKGSLA</sequence>
<evidence type="ECO:0000256" key="5">
    <source>
        <dbReference type="ARBA" id="ARBA00022989"/>
    </source>
</evidence>
<dbReference type="RefSeq" id="WP_074717722.1">
    <property type="nucleotide sequence ID" value="NZ_FNPG01000017.1"/>
</dbReference>
<proteinExistence type="inferred from homology"/>
<gene>
    <name evidence="10" type="ORF">SAMN02910414_01542</name>
</gene>
<dbReference type="GO" id="GO:0005886">
    <property type="term" value="C:plasma membrane"/>
    <property type="evidence" value="ECO:0007669"/>
    <property type="project" value="UniProtKB-SubCell"/>
</dbReference>
<dbReference type="PANTHER" id="PTHR32309">
    <property type="entry name" value="TYROSINE-PROTEIN KINASE"/>
    <property type="match status" value="1"/>
</dbReference>
<dbReference type="Gene3D" id="3.40.50.300">
    <property type="entry name" value="P-loop containing nucleotide triphosphate hydrolases"/>
    <property type="match status" value="1"/>
</dbReference>
<dbReference type="AlphaFoldDB" id="A0A1H3JRB8"/>
<evidence type="ECO:0000259" key="9">
    <source>
        <dbReference type="Pfam" id="PF02706"/>
    </source>
</evidence>
<organism evidence="10 11">
    <name type="scientific">Lachnobacterium bovis DSM 14045</name>
    <dbReference type="NCBI Taxonomy" id="1122142"/>
    <lineage>
        <taxon>Bacteria</taxon>
        <taxon>Bacillati</taxon>
        <taxon>Bacillota</taxon>
        <taxon>Clostridia</taxon>
        <taxon>Lachnospirales</taxon>
        <taxon>Lachnospiraceae</taxon>
        <taxon>Lachnobacterium</taxon>
    </lineage>
</organism>
<keyword evidence="5 8" id="KW-1133">Transmembrane helix</keyword>
<evidence type="ECO:0000256" key="6">
    <source>
        <dbReference type="ARBA" id="ARBA00023136"/>
    </source>
</evidence>
<keyword evidence="4 8" id="KW-0812">Transmembrane</keyword>
<dbReference type="InterPro" id="IPR027417">
    <property type="entry name" value="P-loop_NTPase"/>
</dbReference>
<protein>
    <submittedName>
        <fullName evidence="10">Capsular polysaccharide biosynthesis protein</fullName>
    </submittedName>
</protein>
<feature type="transmembrane region" description="Helical" evidence="8">
    <location>
        <begin position="188"/>
        <end position="207"/>
    </location>
</feature>
<dbReference type="Proteomes" id="UP000183918">
    <property type="component" value="Unassembled WGS sequence"/>
</dbReference>
<feature type="compositionally biased region" description="Basic residues" evidence="7">
    <location>
        <begin position="241"/>
        <end position="252"/>
    </location>
</feature>
<dbReference type="Pfam" id="PF02706">
    <property type="entry name" value="Wzz"/>
    <property type="match status" value="1"/>
</dbReference>
<feature type="domain" description="Polysaccharide chain length determinant N-terminal" evidence="9">
    <location>
        <begin position="17"/>
        <end position="105"/>
    </location>
</feature>
<dbReference type="OrthoDB" id="2360475at2"/>
<dbReference type="GO" id="GO:0004713">
    <property type="term" value="F:protein tyrosine kinase activity"/>
    <property type="evidence" value="ECO:0007669"/>
    <property type="project" value="TreeGrafter"/>
</dbReference>
<keyword evidence="6 8" id="KW-0472">Membrane</keyword>
<reference evidence="10 11" key="1">
    <citation type="submission" date="2016-10" db="EMBL/GenBank/DDBJ databases">
        <authorList>
            <person name="de Groot N.N."/>
        </authorList>
    </citation>
    <scope>NUCLEOTIDE SEQUENCE [LARGE SCALE GENOMIC DNA]</scope>
    <source>
        <strain evidence="10 11">DSM 14045</strain>
    </source>
</reference>
<dbReference type="InterPro" id="IPR003856">
    <property type="entry name" value="LPS_length_determ_N"/>
</dbReference>
<evidence type="ECO:0000256" key="8">
    <source>
        <dbReference type="SAM" id="Phobius"/>
    </source>
</evidence>
<dbReference type="InterPro" id="IPR050445">
    <property type="entry name" value="Bact_polysacc_biosynth/exp"/>
</dbReference>
<dbReference type="STRING" id="1122142.SAMN02910414_01542"/>
<accession>A0A1H3JRB8</accession>
<evidence type="ECO:0000256" key="2">
    <source>
        <dbReference type="ARBA" id="ARBA00006683"/>
    </source>
</evidence>
<evidence type="ECO:0000256" key="3">
    <source>
        <dbReference type="ARBA" id="ARBA00022475"/>
    </source>
</evidence>
<keyword evidence="3" id="KW-1003">Cell membrane</keyword>
<feature type="transmembrane region" description="Helical" evidence="8">
    <location>
        <begin position="23"/>
        <end position="48"/>
    </location>
</feature>